<proteinExistence type="predicted"/>
<sequence>MNKLLKFTEHPILSGIIVLMIGGGSISLTGFDVFWQYIKTVFNYSIDGILFILLYEVSIWKLIIVFILLIICLLIYVKSQRNLLNEELTELEIKILKIFDQEINFCREIDIIEISRSINTGDILSVEDAVLNLTHTLNYLNRIDRSRQNTKFTLNGYGRKYILKNFR</sequence>
<protein>
    <submittedName>
        <fullName evidence="2">Uncharacterized protein</fullName>
    </submittedName>
</protein>
<organism evidence="2 3">
    <name type="scientific">Arcobacter lacus</name>
    <dbReference type="NCBI Taxonomy" id="1912876"/>
    <lineage>
        <taxon>Bacteria</taxon>
        <taxon>Pseudomonadati</taxon>
        <taxon>Campylobacterota</taxon>
        <taxon>Epsilonproteobacteria</taxon>
        <taxon>Campylobacterales</taxon>
        <taxon>Arcobacteraceae</taxon>
        <taxon>Arcobacter</taxon>
    </lineage>
</organism>
<accession>A0ABX5JKE6</accession>
<keyword evidence="3" id="KW-1185">Reference proteome</keyword>
<name>A0ABX5JKE6_9BACT</name>
<evidence type="ECO:0000313" key="2">
    <source>
        <dbReference type="EMBL" id="PUE67258.1"/>
    </source>
</evidence>
<evidence type="ECO:0000313" key="3">
    <source>
        <dbReference type="Proteomes" id="UP000251311"/>
    </source>
</evidence>
<gene>
    <name evidence="2" type="ORF">B0175_02420</name>
</gene>
<dbReference type="RefSeq" id="WP_108527121.1">
    <property type="nucleotide sequence ID" value="NZ_MUXF01000003.1"/>
</dbReference>
<feature type="transmembrane region" description="Helical" evidence="1">
    <location>
        <begin position="58"/>
        <end position="77"/>
    </location>
</feature>
<feature type="transmembrane region" description="Helical" evidence="1">
    <location>
        <begin position="12"/>
        <end position="38"/>
    </location>
</feature>
<keyword evidence="1" id="KW-1133">Transmembrane helix</keyword>
<dbReference type="EMBL" id="MUXF01000003">
    <property type="protein sequence ID" value="PUE67258.1"/>
    <property type="molecule type" value="Genomic_DNA"/>
</dbReference>
<comment type="caution">
    <text evidence="2">The sequence shown here is derived from an EMBL/GenBank/DDBJ whole genome shotgun (WGS) entry which is preliminary data.</text>
</comment>
<dbReference type="Proteomes" id="UP000251311">
    <property type="component" value="Unassembled WGS sequence"/>
</dbReference>
<evidence type="ECO:0000256" key="1">
    <source>
        <dbReference type="SAM" id="Phobius"/>
    </source>
</evidence>
<reference evidence="2 3" key="1">
    <citation type="submission" date="2017-02" db="EMBL/GenBank/DDBJ databases">
        <title>Arcobacter lacus sp. nov., a new species isolated from reclaimed water.</title>
        <authorList>
            <person name="Figueras M.J."/>
            <person name="Perez-Cataluna A."/>
            <person name="Salas-Masso N."/>
        </authorList>
    </citation>
    <scope>NUCLEOTIDE SEQUENCE [LARGE SCALE GENOMIC DNA]</scope>
    <source>
        <strain evidence="2 3">RW43-9</strain>
    </source>
</reference>
<keyword evidence="1" id="KW-0812">Transmembrane</keyword>
<keyword evidence="1" id="KW-0472">Membrane</keyword>